<evidence type="ECO:0000313" key="3">
    <source>
        <dbReference type="EMBL" id="EAU90615.1"/>
    </source>
</evidence>
<reference evidence="3 4" key="1">
    <citation type="journal article" date="2010" name="Proc. Natl. Acad. Sci. U.S.A.">
        <title>Insights into evolution of multicellular fungi from the assembled chromosomes of the mushroom Coprinopsis cinerea (Coprinus cinereus).</title>
        <authorList>
            <person name="Stajich J.E."/>
            <person name="Wilke S.K."/>
            <person name="Ahren D."/>
            <person name="Au C.H."/>
            <person name="Birren B.W."/>
            <person name="Borodovsky M."/>
            <person name="Burns C."/>
            <person name="Canback B."/>
            <person name="Casselton L.A."/>
            <person name="Cheng C.K."/>
            <person name="Deng J."/>
            <person name="Dietrich F.S."/>
            <person name="Fargo D.C."/>
            <person name="Farman M.L."/>
            <person name="Gathman A.C."/>
            <person name="Goldberg J."/>
            <person name="Guigo R."/>
            <person name="Hoegger P.J."/>
            <person name="Hooker J.B."/>
            <person name="Huggins A."/>
            <person name="James T.Y."/>
            <person name="Kamada T."/>
            <person name="Kilaru S."/>
            <person name="Kodira C."/>
            <person name="Kues U."/>
            <person name="Kupfer D."/>
            <person name="Kwan H.S."/>
            <person name="Lomsadze A."/>
            <person name="Li W."/>
            <person name="Lilly W.W."/>
            <person name="Ma L.J."/>
            <person name="Mackey A.J."/>
            <person name="Manning G."/>
            <person name="Martin F."/>
            <person name="Muraguchi H."/>
            <person name="Natvig D.O."/>
            <person name="Palmerini H."/>
            <person name="Ramesh M.A."/>
            <person name="Rehmeyer C.J."/>
            <person name="Roe B.A."/>
            <person name="Shenoy N."/>
            <person name="Stanke M."/>
            <person name="Ter-Hovhannisyan V."/>
            <person name="Tunlid A."/>
            <person name="Velagapudi R."/>
            <person name="Vision T.J."/>
            <person name="Zeng Q."/>
            <person name="Zolan M.E."/>
            <person name="Pukkila P.J."/>
        </authorList>
    </citation>
    <scope>NUCLEOTIDE SEQUENCE [LARGE SCALE GENOMIC DNA]</scope>
    <source>
        <strain evidence="4">Okayama-7 / 130 / ATCC MYA-4618 / FGSC 9003</strain>
    </source>
</reference>
<dbReference type="SUPFAM" id="SSF158694">
    <property type="entry name" value="UraD-Like"/>
    <property type="match status" value="1"/>
</dbReference>
<name>A8N9C4_COPC7</name>
<dbReference type="GO" id="GO:0006144">
    <property type="term" value="P:purine nucleobase metabolic process"/>
    <property type="evidence" value="ECO:0007669"/>
    <property type="project" value="UniProtKB-KW"/>
</dbReference>
<dbReference type="OrthoDB" id="5398391at2759"/>
<dbReference type="Pfam" id="PF09349">
    <property type="entry name" value="OHCU_decarbox"/>
    <property type="match status" value="1"/>
</dbReference>
<proteinExistence type="predicted"/>
<sequence>MSVLPPLTDIQQSRVSEDSPLSTALSILFEHSPILISILQPQLQALFQSGTVPQSYAQLVDLSLAEISKWKLAAQSEFISGHPRIGENSNLSKLSAKEQGAQGVTPTPPEVLARLAHLNAGYEVKYPGLRYITFVNGRSRVTIAEEMEGVLGWEHSLSPDEPKLEGITTIYTSDTDEWKSELKRAVKDVGLIAKSRLRALGVE</sequence>
<accession>A8N9C4</accession>
<protein>
    <recommendedName>
        <fullName evidence="2">Oxo-4-hydroxy-4-carboxy-5-ureidoimidazoline decarboxylase domain-containing protein</fullName>
    </recommendedName>
</protein>
<dbReference type="KEGG" id="cci:CC1G_00999"/>
<dbReference type="PANTHER" id="PTHR37987:SF1">
    <property type="entry name" value="OXO-4-HYDROXY-4-CARBOXY-5-UREIDOIMIDAZOLINE DECARBOXYLASE DOMAIN-CONTAINING PROTEIN"/>
    <property type="match status" value="1"/>
</dbReference>
<feature type="domain" description="Oxo-4-hydroxy-4-carboxy-5-ureidoimidazoline decarboxylase" evidence="2">
    <location>
        <begin position="22"/>
        <end position="148"/>
    </location>
</feature>
<keyword evidence="1" id="KW-0659">Purine metabolism</keyword>
<dbReference type="PANTHER" id="PTHR37987">
    <property type="entry name" value="CHROMOSOME 9, WHOLE GENOME SHOTGUN SEQUENCE"/>
    <property type="match status" value="1"/>
</dbReference>
<evidence type="ECO:0000259" key="2">
    <source>
        <dbReference type="Pfam" id="PF09349"/>
    </source>
</evidence>
<keyword evidence="4" id="KW-1185">Reference proteome</keyword>
<dbReference type="Proteomes" id="UP000001861">
    <property type="component" value="Unassembled WGS sequence"/>
</dbReference>
<dbReference type="GeneID" id="6007924"/>
<dbReference type="InterPro" id="IPR036778">
    <property type="entry name" value="OHCU_decarboxylase_sf"/>
</dbReference>
<dbReference type="InParanoid" id="A8N9C4"/>
<comment type="caution">
    <text evidence="3">The sequence shown here is derived from an EMBL/GenBank/DDBJ whole genome shotgun (WGS) entry which is preliminary data.</text>
</comment>
<dbReference type="AlphaFoldDB" id="A8N9C4"/>
<evidence type="ECO:0000256" key="1">
    <source>
        <dbReference type="ARBA" id="ARBA00022631"/>
    </source>
</evidence>
<evidence type="ECO:0000313" key="4">
    <source>
        <dbReference type="Proteomes" id="UP000001861"/>
    </source>
</evidence>
<dbReference type="OMA" id="AIQAMCD"/>
<dbReference type="Gene3D" id="1.10.3330.10">
    <property type="entry name" value="Oxo-4-hydroxy-4-carboxy-5-ureidoimidazoline decarboxylase"/>
    <property type="match status" value="1"/>
</dbReference>
<dbReference type="EMBL" id="AACS02000007">
    <property type="protein sequence ID" value="EAU90615.1"/>
    <property type="molecule type" value="Genomic_DNA"/>
</dbReference>
<dbReference type="InterPro" id="IPR018020">
    <property type="entry name" value="OHCU_decarboxylase"/>
</dbReference>
<dbReference type="eggNOG" id="ENOG502S4M5">
    <property type="taxonomic scope" value="Eukaryota"/>
</dbReference>
<gene>
    <name evidence="3" type="ORF">CC1G_00999</name>
</gene>
<organism evidence="3 4">
    <name type="scientific">Coprinopsis cinerea (strain Okayama-7 / 130 / ATCC MYA-4618 / FGSC 9003)</name>
    <name type="common">Inky cap fungus</name>
    <name type="synonym">Hormographiella aspergillata</name>
    <dbReference type="NCBI Taxonomy" id="240176"/>
    <lineage>
        <taxon>Eukaryota</taxon>
        <taxon>Fungi</taxon>
        <taxon>Dikarya</taxon>
        <taxon>Basidiomycota</taxon>
        <taxon>Agaricomycotina</taxon>
        <taxon>Agaricomycetes</taxon>
        <taxon>Agaricomycetidae</taxon>
        <taxon>Agaricales</taxon>
        <taxon>Agaricineae</taxon>
        <taxon>Psathyrellaceae</taxon>
        <taxon>Coprinopsis</taxon>
    </lineage>
</organism>
<dbReference type="RefSeq" id="XP_001831452.1">
    <property type="nucleotide sequence ID" value="XM_001831400.1"/>
</dbReference>
<dbReference type="VEuPathDB" id="FungiDB:CC1G_00999"/>